<dbReference type="PRINTS" id="PR00080">
    <property type="entry name" value="SDRFAMILY"/>
</dbReference>
<dbReference type="PRINTS" id="PR00081">
    <property type="entry name" value="GDHRDH"/>
</dbReference>
<gene>
    <name evidence="4" type="ORF">BSZ36_03240</name>
</gene>
<accession>A0A259TWF9</accession>
<dbReference type="RefSeq" id="WP_094545955.1">
    <property type="nucleotide sequence ID" value="NZ_MQWB01000001.1"/>
</dbReference>
<dbReference type="PANTHER" id="PTHR44196">
    <property type="entry name" value="DEHYDROGENASE/REDUCTASE SDR FAMILY MEMBER 7B"/>
    <property type="match status" value="1"/>
</dbReference>
<name>A0A259TWF9_9BACT</name>
<dbReference type="InterPro" id="IPR036291">
    <property type="entry name" value="NAD(P)-bd_dom_sf"/>
</dbReference>
<proteinExistence type="inferred from homology"/>
<dbReference type="Proteomes" id="UP000216446">
    <property type="component" value="Unassembled WGS sequence"/>
</dbReference>
<organism evidence="4 5">
    <name type="scientific">Rubricoccus marinus</name>
    <dbReference type="NCBI Taxonomy" id="716817"/>
    <lineage>
        <taxon>Bacteria</taxon>
        <taxon>Pseudomonadati</taxon>
        <taxon>Rhodothermota</taxon>
        <taxon>Rhodothermia</taxon>
        <taxon>Rhodothermales</taxon>
        <taxon>Rubricoccaceae</taxon>
        <taxon>Rubricoccus</taxon>
    </lineage>
</organism>
<dbReference type="SUPFAM" id="SSF51735">
    <property type="entry name" value="NAD(P)-binding Rossmann-fold domains"/>
    <property type="match status" value="1"/>
</dbReference>
<dbReference type="Gene3D" id="3.40.50.720">
    <property type="entry name" value="NAD(P)-binding Rossmann-like Domain"/>
    <property type="match status" value="1"/>
</dbReference>
<dbReference type="GO" id="GO:0016491">
    <property type="term" value="F:oxidoreductase activity"/>
    <property type="evidence" value="ECO:0007669"/>
    <property type="project" value="UniProtKB-KW"/>
</dbReference>
<dbReference type="InterPro" id="IPR002347">
    <property type="entry name" value="SDR_fam"/>
</dbReference>
<dbReference type="PROSITE" id="PS00061">
    <property type="entry name" value="ADH_SHORT"/>
    <property type="match status" value="1"/>
</dbReference>
<evidence type="ECO:0000256" key="1">
    <source>
        <dbReference type="ARBA" id="ARBA00006484"/>
    </source>
</evidence>
<dbReference type="PANTHER" id="PTHR44196:SF1">
    <property type="entry name" value="DEHYDROGENASE_REDUCTASE SDR FAMILY MEMBER 7B"/>
    <property type="match status" value="1"/>
</dbReference>
<dbReference type="AlphaFoldDB" id="A0A259TWF9"/>
<comment type="caution">
    <text evidence="4">The sequence shown here is derived from an EMBL/GenBank/DDBJ whole genome shotgun (WGS) entry which is preliminary data.</text>
</comment>
<protein>
    <submittedName>
        <fullName evidence="4">Oxidoreductase</fullName>
    </submittedName>
</protein>
<sequence length="247" mass="25475">MPTIVITGASQGIGRAVALGYARAPQASGVRLALLARNVRNLEAVAAECREAGAEAEVFACDVTDGDQVARASGEVLDRFGAPDILVNNAGVFVPGTFLEITPEAFRSQIEVNLTSAFLVTQSFLPAMLARGDAGASGAEADASGDIVFMASVASTRGYPGGAAYGAAKHGLLGLARTLREETKSRGLRVITVLPGATLTPSWEGVDVPPHRLMPPEAIAQAVVAATSMPRGAVVEEILIRPQEGDL</sequence>
<keyword evidence="2" id="KW-0560">Oxidoreductase</keyword>
<comment type="similarity">
    <text evidence="1 3">Belongs to the short-chain dehydrogenases/reductases (SDR) family.</text>
</comment>
<reference evidence="4 5" key="1">
    <citation type="submission" date="2016-11" db="EMBL/GenBank/DDBJ databases">
        <title>Study of marine rhodopsin-containing bacteria.</title>
        <authorList>
            <person name="Yoshizawa S."/>
            <person name="Kumagai Y."/>
            <person name="Kogure K."/>
        </authorList>
    </citation>
    <scope>NUCLEOTIDE SEQUENCE [LARGE SCALE GENOMIC DNA]</scope>
    <source>
        <strain evidence="4 5">SG-29</strain>
    </source>
</reference>
<evidence type="ECO:0000313" key="4">
    <source>
        <dbReference type="EMBL" id="OZC02083.1"/>
    </source>
</evidence>
<dbReference type="InParanoid" id="A0A259TWF9"/>
<dbReference type="OrthoDB" id="9810734at2"/>
<evidence type="ECO:0000313" key="5">
    <source>
        <dbReference type="Proteomes" id="UP000216446"/>
    </source>
</evidence>
<dbReference type="EMBL" id="MQWB01000001">
    <property type="protein sequence ID" value="OZC02083.1"/>
    <property type="molecule type" value="Genomic_DNA"/>
</dbReference>
<evidence type="ECO:0000256" key="2">
    <source>
        <dbReference type="ARBA" id="ARBA00023002"/>
    </source>
</evidence>
<dbReference type="Pfam" id="PF00106">
    <property type="entry name" value="adh_short"/>
    <property type="match status" value="1"/>
</dbReference>
<keyword evidence="5" id="KW-1185">Reference proteome</keyword>
<dbReference type="InterPro" id="IPR020904">
    <property type="entry name" value="Sc_DH/Rdtase_CS"/>
</dbReference>
<dbReference type="GO" id="GO:0016020">
    <property type="term" value="C:membrane"/>
    <property type="evidence" value="ECO:0007669"/>
    <property type="project" value="TreeGrafter"/>
</dbReference>
<dbReference type="CDD" id="cd05233">
    <property type="entry name" value="SDR_c"/>
    <property type="match status" value="1"/>
</dbReference>
<evidence type="ECO:0000256" key="3">
    <source>
        <dbReference type="RuleBase" id="RU000363"/>
    </source>
</evidence>